<keyword evidence="2" id="KW-1133">Transmembrane helix</keyword>
<dbReference type="eggNOG" id="ENOG502T0XV">
    <property type="taxonomic scope" value="Eukaryota"/>
</dbReference>
<organism evidence="3 4">
    <name type="scientific">Ophiostoma piceae (strain UAMH 11346)</name>
    <name type="common">Sap stain fungus</name>
    <dbReference type="NCBI Taxonomy" id="1262450"/>
    <lineage>
        <taxon>Eukaryota</taxon>
        <taxon>Fungi</taxon>
        <taxon>Dikarya</taxon>
        <taxon>Ascomycota</taxon>
        <taxon>Pezizomycotina</taxon>
        <taxon>Sordariomycetes</taxon>
        <taxon>Sordariomycetidae</taxon>
        <taxon>Ophiostomatales</taxon>
        <taxon>Ophiostomataceae</taxon>
        <taxon>Ophiostoma</taxon>
    </lineage>
</organism>
<dbReference type="OMA" id="INARDNT"/>
<dbReference type="EMBL" id="KE148163">
    <property type="protein sequence ID" value="EPE04091.1"/>
    <property type="molecule type" value="Genomic_DNA"/>
</dbReference>
<sequence>MVLPGPPMALITPAPTPATTHTYAIPLATTAYTRMNELRHELRRDISSDVGNDLSCADIIDSMTCDSAYVSCIESVDTVYYGTETDATYNYDSLVSAVTSCYCNYGVKYLSCYYSAIEEPACASYLGTYDWQSYESYWFDQYCGTVPPAVYATTTKSKGKGSNQAPTSVSLDLQSVAVVTLKSTAPIPDYTYTPIYKSTGNLLNGECASTHFTLLEDVSTVYWAAYVGCASDKPQCCPWTAASEFFAATATGTVTVTSTVTATAVTGTNVGLNAYPVAANSGQGILKSCAADYYSISGACCPSNYWPFTRGLGGQTPCYSSMETVTEAPTLTYGSIGQPSATDKPTSAVVNVVWTMSYPVESKSGLSKGAVAGIAVAAVVVVAALGLLAFCVFRYRRKHKHLQQAQSQPQSQPAAPVEGAAVPVGQYAQPQQNLQQQPGMVHVPPGYAYPPQQQPQHQMYPVAYAHPANGNGPSLSTGTPVSMLVPQSTGTTVSELSGGVNSVSSASGLVSGSPYPVSTGSPANPPVYPAPIAEADETSHQQQLQQQQQQHYYSEPGQQPPHYAVYQGGPQQPVSYTQPVQAYPQQAQFVEVGSNQPPPQAPVEAAGNHPAPAPGQAPR</sequence>
<dbReference type="HOGENOM" id="CLU_418661_0_0_1"/>
<gene>
    <name evidence="3" type="ORF">F503_04939</name>
</gene>
<feature type="region of interest" description="Disordered" evidence="1">
    <location>
        <begin position="505"/>
        <end position="577"/>
    </location>
</feature>
<evidence type="ECO:0000313" key="3">
    <source>
        <dbReference type="EMBL" id="EPE04091.1"/>
    </source>
</evidence>
<keyword evidence="2" id="KW-0812">Transmembrane</keyword>
<feature type="transmembrane region" description="Helical" evidence="2">
    <location>
        <begin position="370"/>
        <end position="393"/>
    </location>
</feature>
<evidence type="ECO:0000256" key="2">
    <source>
        <dbReference type="SAM" id="Phobius"/>
    </source>
</evidence>
<dbReference type="VEuPathDB" id="FungiDB:F503_04939"/>
<feature type="compositionally biased region" description="Low complexity" evidence="1">
    <location>
        <begin position="541"/>
        <end position="550"/>
    </location>
</feature>
<dbReference type="Proteomes" id="UP000016923">
    <property type="component" value="Unassembled WGS sequence"/>
</dbReference>
<evidence type="ECO:0000256" key="1">
    <source>
        <dbReference type="SAM" id="MobiDB-lite"/>
    </source>
</evidence>
<keyword evidence="2" id="KW-0472">Membrane</keyword>
<feature type="region of interest" description="Disordered" evidence="1">
    <location>
        <begin position="591"/>
        <end position="619"/>
    </location>
</feature>
<proteinExistence type="predicted"/>
<keyword evidence="4" id="KW-1185">Reference proteome</keyword>
<dbReference type="AlphaFoldDB" id="S3BXA2"/>
<evidence type="ECO:0000313" key="4">
    <source>
        <dbReference type="Proteomes" id="UP000016923"/>
    </source>
</evidence>
<dbReference type="STRING" id="1262450.S3BXA2"/>
<reference evidence="3 4" key="1">
    <citation type="journal article" date="2013" name="BMC Genomics">
        <title>The genome and transcriptome of the pine saprophyte Ophiostoma piceae, and a comparison with the bark beetle-associated pine pathogen Grosmannia clavigera.</title>
        <authorList>
            <person name="Haridas S."/>
            <person name="Wang Y."/>
            <person name="Lim L."/>
            <person name="Massoumi Alamouti S."/>
            <person name="Jackman S."/>
            <person name="Docking R."/>
            <person name="Robertson G."/>
            <person name="Birol I."/>
            <person name="Bohlmann J."/>
            <person name="Breuil C."/>
        </authorList>
    </citation>
    <scope>NUCLEOTIDE SEQUENCE [LARGE SCALE GENOMIC DNA]</scope>
    <source>
        <strain evidence="3 4">UAMH 11346</strain>
    </source>
</reference>
<name>S3BXA2_OPHP1</name>
<protein>
    <submittedName>
        <fullName evidence="3">Uncharacterized protein</fullName>
    </submittedName>
</protein>
<dbReference type="OrthoDB" id="3065412at2759"/>
<accession>S3BXA2</accession>